<protein>
    <recommendedName>
        <fullName evidence="2">histidine kinase</fullName>
        <ecNumber evidence="2">2.7.13.3</ecNumber>
    </recommendedName>
</protein>
<evidence type="ECO:0000256" key="6">
    <source>
        <dbReference type="ARBA" id="ARBA00022777"/>
    </source>
</evidence>
<dbReference type="AlphaFoldDB" id="A0A1H9KDK1"/>
<evidence type="ECO:0000313" key="11">
    <source>
        <dbReference type="EMBL" id="SEQ96953.1"/>
    </source>
</evidence>
<dbReference type="Gene3D" id="3.30.565.10">
    <property type="entry name" value="Histidine kinase-like ATPase, C-terminal domain"/>
    <property type="match status" value="1"/>
</dbReference>
<reference evidence="12" key="1">
    <citation type="submission" date="2016-10" db="EMBL/GenBank/DDBJ databases">
        <authorList>
            <person name="Varghese N."/>
            <person name="Submissions S."/>
        </authorList>
    </citation>
    <scope>NUCLEOTIDE SEQUENCE [LARGE SCALE GENOMIC DNA]</scope>
    <source>
        <strain evidence="12">DSM 44260</strain>
    </source>
</reference>
<keyword evidence="5" id="KW-0547">Nucleotide-binding</keyword>
<dbReference type="InterPro" id="IPR036890">
    <property type="entry name" value="HATPase_C_sf"/>
</dbReference>
<dbReference type="RefSeq" id="WP_092774407.1">
    <property type="nucleotide sequence ID" value="NZ_FOGI01000001.1"/>
</dbReference>
<dbReference type="STRING" id="155974.SAMN04487818_101122"/>
<keyword evidence="8" id="KW-0902">Two-component regulatory system</keyword>
<evidence type="ECO:0000259" key="9">
    <source>
        <dbReference type="Pfam" id="PF02518"/>
    </source>
</evidence>
<dbReference type="GO" id="GO:0016020">
    <property type="term" value="C:membrane"/>
    <property type="evidence" value="ECO:0007669"/>
    <property type="project" value="InterPro"/>
</dbReference>
<dbReference type="Pfam" id="PF02518">
    <property type="entry name" value="HATPase_c"/>
    <property type="match status" value="1"/>
</dbReference>
<proteinExistence type="predicted"/>
<dbReference type="EC" id="2.7.13.3" evidence="2"/>
<evidence type="ECO:0000256" key="2">
    <source>
        <dbReference type="ARBA" id="ARBA00012438"/>
    </source>
</evidence>
<evidence type="ECO:0000256" key="7">
    <source>
        <dbReference type="ARBA" id="ARBA00022840"/>
    </source>
</evidence>
<dbReference type="Gene3D" id="1.20.5.1930">
    <property type="match status" value="1"/>
</dbReference>
<dbReference type="SUPFAM" id="SSF55874">
    <property type="entry name" value="ATPase domain of HSP90 chaperone/DNA topoisomerase II/histidine kinase"/>
    <property type="match status" value="1"/>
</dbReference>
<keyword evidence="6 11" id="KW-0418">Kinase</keyword>
<dbReference type="InterPro" id="IPR050482">
    <property type="entry name" value="Sensor_HK_TwoCompSys"/>
</dbReference>
<evidence type="ECO:0000259" key="10">
    <source>
        <dbReference type="Pfam" id="PF07730"/>
    </source>
</evidence>
<dbReference type="GO" id="GO:0005524">
    <property type="term" value="F:ATP binding"/>
    <property type="evidence" value="ECO:0007669"/>
    <property type="project" value="UniProtKB-KW"/>
</dbReference>
<keyword evidence="3" id="KW-0597">Phosphoprotein</keyword>
<dbReference type="EMBL" id="FOGI01000001">
    <property type="protein sequence ID" value="SEQ96953.1"/>
    <property type="molecule type" value="Genomic_DNA"/>
</dbReference>
<feature type="domain" description="Histidine kinase/HSP90-like ATPase" evidence="9">
    <location>
        <begin position="223"/>
        <end position="306"/>
    </location>
</feature>
<dbReference type="PANTHER" id="PTHR24421">
    <property type="entry name" value="NITRATE/NITRITE SENSOR PROTEIN NARX-RELATED"/>
    <property type="match status" value="1"/>
</dbReference>
<dbReference type="InterPro" id="IPR003594">
    <property type="entry name" value="HATPase_dom"/>
</dbReference>
<sequence>MARRDHGDPAADVVLAAVATVVGERDPRPEAVAEAVGIALGADGCELRLDGVRYAWGAGGAGFRAVISPGADLRVRPTRSRLGSVAAVLAPVIDLIRLTREVDGLRRRGHAAIADLADGRWRAAAEMDTERRRIERDLHDGTQHHLVALRMAVAVAEHDPGLLPTLSGRLDAAQESLVRTAAGILPPALTKGLVAALGAELAPHSDVHLDVSADLPRYPAPVETAVYFVCLEAVNNAHKHAVGAAIDVRLHPAPDGLHFSVRDNGPGFEMSRTSTGNGLVNLTTRLTAIGGTVRVDSGLGNGTTIAGFIPT</sequence>
<dbReference type="InterPro" id="IPR011712">
    <property type="entry name" value="Sig_transdc_His_kin_sub3_dim/P"/>
</dbReference>
<evidence type="ECO:0000256" key="5">
    <source>
        <dbReference type="ARBA" id="ARBA00022741"/>
    </source>
</evidence>
<keyword evidence="4" id="KW-0808">Transferase</keyword>
<name>A0A1H9KDK1_9PSEU</name>
<evidence type="ECO:0000256" key="1">
    <source>
        <dbReference type="ARBA" id="ARBA00000085"/>
    </source>
</evidence>
<dbReference type="PANTHER" id="PTHR24421:SF10">
    <property type="entry name" value="NITRATE_NITRITE SENSOR PROTEIN NARQ"/>
    <property type="match status" value="1"/>
</dbReference>
<evidence type="ECO:0000256" key="4">
    <source>
        <dbReference type="ARBA" id="ARBA00022679"/>
    </source>
</evidence>
<keyword evidence="12" id="KW-1185">Reference proteome</keyword>
<feature type="domain" description="Signal transduction histidine kinase subgroup 3 dimerisation and phosphoacceptor" evidence="10">
    <location>
        <begin position="130"/>
        <end position="173"/>
    </location>
</feature>
<dbReference type="Proteomes" id="UP000199051">
    <property type="component" value="Unassembled WGS sequence"/>
</dbReference>
<accession>A0A1H9KDK1</accession>
<dbReference type="GO" id="GO:0046983">
    <property type="term" value="F:protein dimerization activity"/>
    <property type="evidence" value="ECO:0007669"/>
    <property type="project" value="InterPro"/>
</dbReference>
<evidence type="ECO:0000256" key="8">
    <source>
        <dbReference type="ARBA" id="ARBA00023012"/>
    </source>
</evidence>
<organism evidence="11 12">
    <name type="scientific">Actinokineospora terrae</name>
    <dbReference type="NCBI Taxonomy" id="155974"/>
    <lineage>
        <taxon>Bacteria</taxon>
        <taxon>Bacillati</taxon>
        <taxon>Actinomycetota</taxon>
        <taxon>Actinomycetes</taxon>
        <taxon>Pseudonocardiales</taxon>
        <taxon>Pseudonocardiaceae</taxon>
        <taxon>Actinokineospora</taxon>
    </lineage>
</organism>
<gene>
    <name evidence="11" type="ORF">SAMN04487818_101122</name>
</gene>
<evidence type="ECO:0000313" key="12">
    <source>
        <dbReference type="Proteomes" id="UP000199051"/>
    </source>
</evidence>
<dbReference type="Pfam" id="PF07730">
    <property type="entry name" value="HisKA_3"/>
    <property type="match status" value="1"/>
</dbReference>
<dbReference type="CDD" id="cd16917">
    <property type="entry name" value="HATPase_UhpB-NarQ-NarX-like"/>
    <property type="match status" value="1"/>
</dbReference>
<comment type="catalytic activity">
    <reaction evidence="1">
        <text>ATP + protein L-histidine = ADP + protein N-phospho-L-histidine.</text>
        <dbReference type="EC" id="2.7.13.3"/>
    </reaction>
</comment>
<keyword evidence="7" id="KW-0067">ATP-binding</keyword>
<evidence type="ECO:0000256" key="3">
    <source>
        <dbReference type="ARBA" id="ARBA00022553"/>
    </source>
</evidence>
<dbReference type="GO" id="GO:0000155">
    <property type="term" value="F:phosphorelay sensor kinase activity"/>
    <property type="evidence" value="ECO:0007669"/>
    <property type="project" value="InterPro"/>
</dbReference>